<sequence length="99" mass="11288">MRLIDADELMATIKMHDYPLRGHYNSTDRGMWTAGIQQAIDEAPTIDAVPVVHGRWEKRKEDTLIHWDCTQCGIGFLDDIGLDKLHYCPNCGAKMDLED</sequence>
<keyword evidence="2" id="KW-1185">Reference proteome</keyword>
<organism evidence="1 2">
    <name type="scientific">Gehongia tenuis</name>
    <dbReference type="NCBI Taxonomy" id="2763655"/>
    <lineage>
        <taxon>Bacteria</taxon>
        <taxon>Bacillati</taxon>
        <taxon>Bacillota</taxon>
        <taxon>Clostridia</taxon>
        <taxon>Christensenellales</taxon>
        <taxon>Christensenellaceae</taxon>
        <taxon>Gehongia</taxon>
    </lineage>
</organism>
<evidence type="ECO:0000313" key="1">
    <source>
        <dbReference type="EMBL" id="MBC8532252.1"/>
    </source>
</evidence>
<accession>A0A926D6C0</accession>
<dbReference type="Proteomes" id="UP000623172">
    <property type="component" value="Unassembled WGS sequence"/>
</dbReference>
<comment type="caution">
    <text evidence="1">The sequence shown here is derived from an EMBL/GenBank/DDBJ whole genome shotgun (WGS) entry which is preliminary data.</text>
</comment>
<dbReference type="AlphaFoldDB" id="A0A926D6C0"/>
<reference evidence="1" key="1">
    <citation type="submission" date="2020-08" db="EMBL/GenBank/DDBJ databases">
        <title>Genome public.</title>
        <authorList>
            <person name="Liu C."/>
            <person name="Sun Q."/>
        </authorList>
    </citation>
    <scope>NUCLEOTIDE SEQUENCE</scope>
    <source>
        <strain evidence="1">NSJ-53</strain>
    </source>
</reference>
<name>A0A926D6C0_9FIRM</name>
<protein>
    <submittedName>
        <fullName evidence="1">Uncharacterized protein</fullName>
    </submittedName>
</protein>
<evidence type="ECO:0000313" key="2">
    <source>
        <dbReference type="Proteomes" id="UP000623172"/>
    </source>
</evidence>
<dbReference type="RefSeq" id="WP_249317365.1">
    <property type="nucleotide sequence ID" value="NZ_JACRSR010000006.1"/>
</dbReference>
<proteinExistence type="predicted"/>
<gene>
    <name evidence="1" type="ORF">H8696_10390</name>
</gene>
<dbReference type="EMBL" id="JACRSR010000006">
    <property type="protein sequence ID" value="MBC8532252.1"/>
    <property type="molecule type" value="Genomic_DNA"/>
</dbReference>